<accession>A0A9W7ZVQ2</accession>
<proteinExistence type="predicted"/>
<dbReference type="EMBL" id="JANBPT010000662">
    <property type="protein sequence ID" value="KAJ1914852.1"/>
    <property type="molecule type" value="Genomic_DNA"/>
</dbReference>
<gene>
    <name evidence="3" type="ORF">IWQ60_008655</name>
</gene>
<feature type="region of interest" description="Disordered" evidence="1">
    <location>
        <begin position="290"/>
        <end position="310"/>
    </location>
</feature>
<sequence length="329" mass="36322">MAYNPLMEVQGHPVASLHHAFPAKSTAPLLRLRSPLLPYSRHLNFLITECPTPTHLAHYVRTLRAAGVTDVVKVCDASYDHEVLERQFIQVHTLNYPDDGGRPPTPAVVETWLNLVRRRASQAEAMGHHFPPDAPYRQTIAIHCVAGLGRAPLLVALALVDAGMTPMEAVKLVQRKRRGALYNHHVDYVVQFARQRQLELTGETSCQWSKRGLHRTLLTRCRSLCRLVKTKGPQRSAVLTATESTPPSPPNDGVSYFSQPTGHMASSWKTSPLATPTSLRSCSPATTLVSRASTATATDSSDGTVRSKTEPLRRLLRSSSFLDKALYRA</sequence>
<dbReference type="SUPFAM" id="SSF52799">
    <property type="entry name" value="(Phosphotyrosine protein) phosphatases II"/>
    <property type="match status" value="1"/>
</dbReference>
<evidence type="ECO:0000313" key="3">
    <source>
        <dbReference type="EMBL" id="KAJ1914852.1"/>
    </source>
</evidence>
<evidence type="ECO:0000259" key="2">
    <source>
        <dbReference type="PROSITE" id="PS50056"/>
    </source>
</evidence>
<evidence type="ECO:0000313" key="4">
    <source>
        <dbReference type="Proteomes" id="UP001150569"/>
    </source>
</evidence>
<dbReference type="PANTHER" id="PTHR23339">
    <property type="entry name" value="TYROSINE SPECIFIC PROTEIN PHOSPHATASE AND DUAL SPECIFICITY PROTEIN PHOSPHATASE"/>
    <property type="match status" value="1"/>
</dbReference>
<reference evidence="3" key="1">
    <citation type="submission" date="2022-07" db="EMBL/GenBank/DDBJ databases">
        <title>Phylogenomic reconstructions and comparative analyses of Kickxellomycotina fungi.</title>
        <authorList>
            <person name="Reynolds N.K."/>
            <person name="Stajich J.E."/>
            <person name="Barry K."/>
            <person name="Grigoriev I.V."/>
            <person name="Crous P."/>
            <person name="Smith M.E."/>
        </authorList>
    </citation>
    <scope>NUCLEOTIDE SEQUENCE</scope>
    <source>
        <strain evidence="3">RSA 861</strain>
    </source>
</reference>
<protein>
    <recommendedName>
        <fullName evidence="2">Tyrosine specific protein phosphatases domain-containing protein</fullName>
    </recommendedName>
</protein>
<dbReference type="InterPro" id="IPR029021">
    <property type="entry name" value="Prot-tyrosine_phosphatase-like"/>
</dbReference>
<feature type="compositionally biased region" description="Low complexity" evidence="1">
    <location>
        <begin position="292"/>
        <end position="302"/>
    </location>
</feature>
<dbReference type="OrthoDB" id="5632at2759"/>
<dbReference type="InterPro" id="IPR050561">
    <property type="entry name" value="PTP"/>
</dbReference>
<keyword evidence="4" id="KW-1185">Reference proteome</keyword>
<dbReference type="PROSITE" id="PS50056">
    <property type="entry name" value="TYR_PHOSPHATASE_2"/>
    <property type="match status" value="1"/>
</dbReference>
<feature type="domain" description="Tyrosine specific protein phosphatases" evidence="2">
    <location>
        <begin position="110"/>
        <end position="188"/>
    </location>
</feature>
<organism evidence="3 4">
    <name type="scientific">Tieghemiomyces parasiticus</name>
    <dbReference type="NCBI Taxonomy" id="78921"/>
    <lineage>
        <taxon>Eukaryota</taxon>
        <taxon>Fungi</taxon>
        <taxon>Fungi incertae sedis</taxon>
        <taxon>Zoopagomycota</taxon>
        <taxon>Kickxellomycotina</taxon>
        <taxon>Dimargaritomycetes</taxon>
        <taxon>Dimargaritales</taxon>
        <taxon>Dimargaritaceae</taxon>
        <taxon>Tieghemiomyces</taxon>
    </lineage>
</organism>
<name>A0A9W7ZVQ2_9FUNG</name>
<dbReference type="Gene3D" id="3.90.190.10">
    <property type="entry name" value="Protein tyrosine phosphatase superfamily"/>
    <property type="match status" value="1"/>
</dbReference>
<comment type="caution">
    <text evidence="3">The sequence shown here is derived from an EMBL/GenBank/DDBJ whole genome shotgun (WGS) entry which is preliminary data.</text>
</comment>
<evidence type="ECO:0000256" key="1">
    <source>
        <dbReference type="SAM" id="MobiDB-lite"/>
    </source>
</evidence>
<dbReference type="InterPro" id="IPR000387">
    <property type="entry name" value="Tyr_Pase_dom"/>
</dbReference>
<dbReference type="AlphaFoldDB" id="A0A9W7ZVQ2"/>
<dbReference type="Proteomes" id="UP001150569">
    <property type="component" value="Unassembled WGS sequence"/>
</dbReference>